<evidence type="ECO:0000259" key="13">
    <source>
        <dbReference type="PROSITE" id="PS50011"/>
    </source>
</evidence>
<dbReference type="PROSITE" id="PS00108">
    <property type="entry name" value="PROTEIN_KINASE_ST"/>
    <property type="match status" value="1"/>
</dbReference>
<dbReference type="InterPro" id="IPR014729">
    <property type="entry name" value="Rossmann-like_a/b/a_fold"/>
</dbReference>
<dbReference type="Gene3D" id="3.30.200.20">
    <property type="entry name" value="Phosphorylase Kinase, domain 1"/>
    <property type="match status" value="1"/>
</dbReference>
<keyword evidence="16" id="KW-1185">Reference proteome</keyword>
<evidence type="ECO:0000256" key="7">
    <source>
        <dbReference type="ARBA" id="ARBA00022777"/>
    </source>
</evidence>
<evidence type="ECO:0000256" key="12">
    <source>
        <dbReference type="SAM" id="MobiDB-lite"/>
    </source>
</evidence>
<evidence type="ECO:0000313" key="16">
    <source>
        <dbReference type="Proteomes" id="UP001229421"/>
    </source>
</evidence>
<dbReference type="InterPro" id="IPR003613">
    <property type="entry name" value="Ubox_domain"/>
</dbReference>
<feature type="coiled-coil region" evidence="11">
    <location>
        <begin position="457"/>
        <end position="519"/>
    </location>
</feature>
<dbReference type="Gene3D" id="1.10.510.10">
    <property type="entry name" value="Transferase(Phosphotransferase) domain 1"/>
    <property type="match status" value="1"/>
</dbReference>
<comment type="function">
    <text evidence="2">Functions as an E3 ubiquitin ligase.</text>
</comment>
<comment type="caution">
    <text evidence="15">The sequence shown here is derived from an EMBL/GenBank/DDBJ whole genome shotgun (WGS) entry which is preliminary data.</text>
</comment>
<dbReference type="EMBL" id="JAUHHV010000006">
    <property type="protein sequence ID" value="KAK1421382.1"/>
    <property type="molecule type" value="Genomic_DNA"/>
</dbReference>
<reference evidence="15" key="1">
    <citation type="journal article" date="2023" name="bioRxiv">
        <title>Improved chromosome-level genome assembly for marigold (Tagetes erecta).</title>
        <authorList>
            <person name="Jiang F."/>
            <person name="Yuan L."/>
            <person name="Wang S."/>
            <person name="Wang H."/>
            <person name="Xu D."/>
            <person name="Wang A."/>
            <person name="Fan W."/>
        </authorList>
    </citation>
    <scope>NUCLEOTIDE SEQUENCE</scope>
    <source>
        <strain evidence="15">WSJ</strain>
        <tissue evidence="15">Leaf</tissue>
    </source>
</reference>
<dbReference type="InterPro" id="IPR051348">
    <property type="entry name" value="U-box_ubiquitin_ligases"/>
</dbReference>
<keyword evidence="8" id="KW-0833">Ubl conjugation pathway</keyword>
<dbReference type="AlphaFoldDB" id="A0AAD8NUE4"/>
<evidence type="ECO:0000256" key="2">
    <source>
        <dbReference type="ARBA" id="ARBA00003861"/>
    </source>
</evidence>
<feature type="region of interest" description="Disordered" evidence="12">
    <location>
        <begin position="381"/>
        <end position="412"/>
    </location>
</feature>
<comment type="pathway">
    <text evidence="3">Protein modification; protein ubiquitination.</text>
</comment>
<feature type="binding site" evidence="10">
    <location>
        <position position="569"/>
    </location>
    <ligand>
        <name>ATP</name>
        <dbReference type="ChEBI" id="CHEBI:30616"/>
    </ligand>
</feature>
<dbReference type="SUPFAM" id="SSF52402">
    <property type="entry name" value="Adenine nucleotide alpha hydrolases-like"/>
    <property type="match status" value="1"/>
</dbReference>
<dbReference type="GO" id="GO:0016567">
    <property type="term" value="P:protein ubiquitination"/>
    <property type="evidence" value="ECO:0007669"/>
    <property type="project" value="InterPro"/>
</dbReference>
<evidence type="ECO:0000256" key="4">
    <source>
        <dbReference type="ARBA" id="ARBA00012483"/>
    </source>
</evidence>
<dbReference type="GO" id="GO:0004672">
    <property type="term" value="F:protein kinase activity"/>
    <property type="evidence" value="ECO:0007669"/>
    <property type="project" value="InterPro"/>
</dbReference>
<keyword evidence="6 10" id="KW-0547">Nucleotide-binding</keyword>
<sequence length="898" mass="101198">MMIVKVDLDQQSLSTRLDWKWILCRTAEIGRADTSTTSSFGRRSGQPRYIRKRKMSMWGHTWSRRELNPGHLELQWFESLTMEDEMMIKGVVKLPTPSYLVVGLAVNGGKKTKHVVKWALDKFIPEGMLLFKLFFIRPKIIKIPIPSELPYQVGSVPVSQVREDVAIAYKKEVELQTYEQLLPFKNMCARRKVDVEIVQIESDDVAYAIKHEIEKSNISKLVIGASSKGMFSRGQNLSSRISETIPSFCSVYVVSKGRLSSLRASDANAIGSSKDYSNCSDSSYITNSSSLAPSSQTEWTDQGSATSYSRSFSTSLPMQRFEALSSINRTLVKKPSSESSGNKILDSCERDVTTVSSASNPDYSYENSIVSSDRSFLTENQSWSSDQDSISDAPSEVSSEIQDDKNNNNSTNFELEKLRVELRHIRGMYAIAQSETLDASRKLNEVQKLQLEESVKLNNLKVKEQEAKELAEQEKKQRAAAKRLAEFAKECLRREAALRKDTEELARKDSREKQKLQNAISGTSLRYQEFTWEEIVTACSSFSDDLKIGTGGNGTVYKSSFHHMVAAVKVLHSQEVHRTKQFQQELEVLSRIRHPHLLILIGACVDHGCLVYEYMENGSLEERLFRKNDTPPILCFDRFRIIWEVASALFFLHNAKPKSIVHRDLKPANILLDRNLVSKIGDVGLSTMLQSDPSSTSTIYKDTSPAGTYCYIDPEYQRTGLVSPKSDVYALGMVILQLLTSRPAIAVTHVVETALENDELATVLDPDAGEWPIDETKELAVLGLSCAELRRKDRPDLKSMVLPVLERLKAVAEEAQRSSSMNRPTPPNHFICPILKDVMVDPCVAADGYTYDRRAIEQWFEESDSSPMNNLPLTDRSLTPNYTLLSAIMEWKSTNITI</sequence>
<keyword evidence="7" id="KW-0418">Kinase</keyword>
<feature type="domain" description="U-box" evidence="14">
    <location>
        <begin position="825"/>
        <end position="898"/>
    </location>
</feature>
<dbReference type="Proteomes" id="UP001229421">
    <property type="component" value="Unassembled WGS sequence"/>
</dbReference>
<accession>A0AAD8NUE4</accession>
<dbReference type="InterPro" id="IPR013083">
    <property type="entry name" value="Znf_RING/FYVE/PHD"/>
</dbReference>
<keyword evidence="9 10" id="KW-0067">ATP-binding</keyword>
<dbReference type="InterPro" id="IPR017441">
    <property type="entry name" value="Protein_kinase_ATP_BS"/>
</dbReference>
<evidence type="ECO:0000259" key="14">
    <source>
        <dbReference type="PROSITE" id="PS51698"/>
    </source>
</evidence>
<dbReference type="InterPro" id="IPR008271">
    <property type="entry name" value="Ser/Thr_kinase_AS"/>
</dbReference>
<dbReference type="Pfam" id="PF04564">
    <property type="entry name" value="U-box"/>
    <property type="match status" value="1"/>
</dbReference>
<evidence type="ECO:0000256" key="8">
    <source>
        <dbReference type="ARBA" id="ARBA00022786"/>
    </source>
</evidence>
<dbReference type="PROSITE" id="PS51698">
    <property type="entry name" value="U_BOX"/>
    <property type="match status" value="1"/>
</dbReference>
<dbReference type="GO" id="GO:0061630">
    <property type="term" value="F:ubiquitin protein ligase activity"/>
    <property type="evidence" value="ECO:0007669"/>
    <property type="project" value="UniProtKB-EC"/>
</dbReference>
<dbReference type="Gene3D" id="3.30.40.10">
    <property type="entry name" value="Zinc/RING finger domain, C3HC4 (zinc finger)"/>
    <property type="match status" value="1"/>
</dbReference>
<dbReference type="SMART" id="SM00220">
    <property type="entry name" value="S_TKc"/>
    <property type="match status" value="1"/>
</dbReference>
<feature type="compositionally biased region" description="Low complexity" evidence="12">
    <location>
        <begin position="381"/>
        <end position="392"/>
    </location>
</feature>
<feature type="domain" description="Protein kinase" evidence="13">
    <location>
        <begin position="542"/>
        <end position="805"/>
    </location>
</feature>
<dbReference type="CDD" id="cd01989">
    <property type="entry name" value="USP_STK_Ubox_N"/>
    <property type="match status" value="1"/>
</dbReference>
<evidence type="ECO:0000256" key="11">
    <source>
        <dbReference type="SAM" id="Coils"/>
    </source>
</evidence>
<proteinExistence type="predicted"/>
<dbReference type="PROSITE" id="PS00107">
    <property type="entry name" value="PROTEIN_KINASE_ATP"/>
    <property type="match status" value="1"/>
</dbReference>
<evidence type="ECO:0000256" key="3">
    <source>
        <dbReference type="ARBA" id="ARBA00004906"/>
    </source>
</evidence>
<dbReference type="EC" id="2.3.2.27" evidence="4"/>
<dbReference type="InterPro" id="IPR011009">
    <property type="entry name" value="Kinase-like_dom_sf"/>
</dbReference>
<gene>
    <name evidence="15" type="ORF">QVD17_23678</name>
</gene>
<dbReference type="SUPFAM" id="SSF57850">
    <property type="entry name" value="RING/U-box"/>
    <property type="match status" value="1"/>
</dbReference>
<evidence type="ECO:0000256" key="6">
    <source>
        <dbReference type="ARBA" id="ARBA00022741"/>
    </source>
</evidence>
<evidence type="ECO:0000256" key="9">
    <source>
        <dbReference type="ARBA" id="ARBA00022840"/>
    </source>
</evidence>
<comment type="catalytic activity">
    <reaction evidence="1">
        <text>S-ubiquitinyl-[E2 ubiquitin-conjugating enzyme]-L-cysteine + [acceptor protein]-L-lysine = [E2 ubiquitin-conjugating enzyme]-L-cysteine + N(6)-ubiquitinyl-[acceptor protein]-L-lysine.</text>
        <dbReference type="EC" id="2.3.2.27"/>
    </reaction>
</comment>
<dbReference type="InterPro" id="IPR000719">
    <property type="entry name" value="Prot_kinase_dom"/>
</dbReference>
<protein>
    <recommendedName>
        <fullName evidence="4">RING-type E3 ubiquitin transferase</fullName>
        <ecNumber evidence="4">2.3.2.27</ecNumber>
    </recommendedName>
</protein>
<dbReference type="Pfam" id="PF00069">
    <property type="entry name" value="Pkinase"/>
    <property type="match status" value="1"/>
</dbReference>
<keyword evidence="11" id="KW-0175">Coiled coil</keyword>
<evidence type="ECO:0000313" key="15">
    <source>
        <dbReference type="EMBL" id="KAK1421382.1"/>
    </source>
</evidence>
<dbReference type="SUPFAM" id="SSF56112">
    <property type="entry name" value="Protein kinase-like (PK-like)"/>
    <property type="match status" value="1"/>
</dbReference>
<dbReference type="PANTHER" id="PTHR45647:SF15">
    <property type="entry name" value="U-BOX DOMAIN-CONTAINING PROTEIN 35"/>
    <property type="match status" value="1"/>
</dbReference>
<dbReference type="PROSITE" id="PS50011">
    <property type="entry name" value="PROTEIN_KINASE_DOM"/>
    <property type="match status" value="1"/>
</dbReference>
<evidence type="ECO:0000256" key="1">
    <source>
        <dbReference type="ARBA" id="ARBA00000900"/>
    </source>
</evidence>
<dbReference type="SMART" id="SM00504">
    <property type="entry name" value="Ubox"/>
    <property type="match status" value="1"/>
</dbReference>
<organism evidence="15 16">
    <name type="scientific">Tagetes erecta</name>
    <name type="common">African marigold</name>
    <dbReference type="NCBI Taxonomy" id="13708"/>
    <lineage>
        <taxon>Eukaryota</taxon>
        <taxon>Viridiplantae</taxon>
        <taxon>Streptophyta</taxon>
        <taxon>Embryophyta</taxon>
        <taxon>Tracheophyta</taxon>
        <taxon>Spermatophyta</taxon>
        <taxon>Magnoliopsida</taxon>
        <taxon>eudicotyledons</taxon>
        <taxon>Gunneridae</taxon>
        <taxon>Pentapetalae</taxon>
        <taxon>asterids</taxon>
        <taxon>campanulids</taxon>
        <taxon>Asterales</taxon>
        <taxon>Asteraceae</taxon>
        <taxon>Asteroideae</taxon>
        <taxon>Heliantheae alliance</taxon>
        <taxon>Tageteae</taxon>
        <taxon>Tagetes</taxon>
    </lineage>
</organism>
<evidence type="ECO:0000256" key="5">
    <source>
        <dbReference type="ARBA" id="ARBA00022679"/>
    </source>
</evidence>
<evidence type="ECO:0000256" key="10">
    <source>
        <dbReference type="PROSITE-ProRule" id="PRU10141"/>
    </source>
</evidence>
<dbReference type="Gene3D" id="3.40.50.620">
    <property type="entry name" value="HUPs"/>
    <property type="match status" value="1"/>
</dbReference>
<dbReference type="CDD" id="cd16655">
    <property type="entry name" value="RING-Ubox_WDSUB1-like"/>
    <property type="match status" value="1"/>
</dbReference>
<name>A0AAD8NUE4_TARER</name>
<dbReference type="GO" id="GO:0005524">
    <property type="term" value="F:ATP binding"/>
    <property type="evidence" value="ECO:0007669"/>
    <property type="project" value="UniProtKB-UniRule"/>
</dbReference>
<dbReference type="PANTHER" id="PTHR45647">
    <property type="entry name" value="OS02G0152300 PROTEIN"/>
    <property type="match status" value="1"/>
</dbReference>
<keyword evidence="5" id="KW-0808">Transferase</keyword>